<feature type="compositionally biased region" description="Low complexity" evidence="1">
    <location>
        <begin position="507"/>
        <end position="518"/>
    </location>
</feature>
<dbReference type="EMBL" id="KN882024">
    <property type="protein sequence ID" value="KIY46756.1"/>
    <property type="molecule type" value="Genomic_DNA"/>
</dbReference>
<keyword evidence="3" id="KW-1185">Reference proteome</keyword>
<feature type="region of interest" description="Disordered" evidence="1">
    <location>
        <begin position="122"/>
        <end position="145"/>
    </location>
</feature>
<feature type="compositionally biased region" description="Basic and acidic residues" evidence="1">
    <location>
        <begin position="247"/>
        <end position="264"/>
    </location>
</feature>
<dbReference type="AlphaFoldDB" id="A0A0D7A9Y4"/>
<reference evidence="2 3" key="1">
    <citation type="journal article" date="2015" name="Fungal Genet. Biol.">
        <title>Evolution of novel wood decay mechanisms in Agaricales revealed by the genome sequences of Fistulina hepatica and Cylindrobasidium torrendii.</title>
        <authorList>
            <person name="Floudas D."/>
            <person name="Held B.W."/>
            <person name="Riley R."/>
            <person name="Nagy L.G."/>
            <person name="Koehler G."/>
            <person name="Ransdell A.S."/>
            <person name="Younus H."/>
            <person name="Chow J."/>
            <person name="Chiniquy J."/>
            <person name="Lipzen A."/>
            <person name="Tritt A."/>
            <person name="Sun H."/>
            <person name="Haridas S."/>
            <person name="LaButti K."/>
            <person name="Ohm R.A."/>
            <person name="Kues U."/>
            <person name="Blanchette R.A."/>
            <person name="Grigoriev I.V."/>
            <person name="Minto R.E."/>
            <person name="Hibbett D.S."/>
        </authorList>
    </citation>
    <scope>NUCLEOTIDE SEQUENCE [LARGE SCALE GENOMIC DNA]</scope>
    <source>
        <strain evidence="2 3">ATCC 64428</strain>
    </source>
</reference>
<feature type="region of interest" description="Disordered" evidence="1">
    <location>
        <begin position="24"/>
        <end position="56"/>
    </location>
</feature>
<feature type="region of interest" description="Disordered" evidence="1">
    <location>
        <begin position="161"/>
        <end position="312"/>
    </location>
</feature>
<feature type="compositionally biased region" description="Pro residues" evidence="1">
    <location>
        <begin position="180"/>
        <end position="197"/>
    </location>
</feature>
<feature type="compositionally biased region" description="Acidic residues" evidence="1">
    <location>
        <begin position="645"/>
        <end position="660"/>
    </location>
</feature>
<name>A0A0D7A9Y4_9AGAR</name>
<dbReference type="Proteomes" id="UP000054144">
    <property type="component" value="Unassembled WGS sequence"/>
</dbReference>
<feature type="region of interest" description="Disordered" evidence="1">
    <location>
        <begin position="621"/>
        <end position="663"/>
    </location>
</feature>
<organism evidence="2 3">
    <name type="scientific">Fistulina hepatica ATCC 64428</name>
    <dbReference type="NCBI Taxonomy" id="1128425"/>
    <lineage>
        <taxon>Eukaryota</taxon>
        <taxon>Fungi</taxon>
        <taxon>Dikarya</taxon>
        <taxon>Basidiomycota</taxon>
        <taxon>Agaricomycotina</taxon>
        <taxon>Agaricomycetes</taxon>
        <taxon>Agaricomycetidae</taxon>
        <taxon>Agaricales</taxon>
        <taxon>Fistulinaceae</taxon>
        <taxon>Fistulina</taxon>
    </lineage>
</organism>
<feature type="compositionally biased region" description="Polar residues" evidence="1">
    <location>
        <begin position="273"/>
        <end position="290"/>
    </location>
</feature>
<feature type="region of interest" description="Disordered" evidence="1">
    <location>
        <begin position="575"/>
        <end position="609"/>
    </location>
</feature>
<evidence type="ECO:0000313" key="3">
    <source>
        <dbReference type="Proteomes" id="UP000054144"/>
    </source>
</evidence>
<evidence type="ECO:0000256" key="1">
    <source>
        <dbReference type="SAM" id="MobiDB-lite"/>
    </source>
</evidence>
<evidence type="ECO:0000313" key="2">
    <source>
        <dbReference type="EMBL" id="KIY46756.1"/>
    </source>
</evidence>
<protein>
    <submittedName>
        <fullName evidence="2">Uncharacterized protein</fullName>
    </submittedName>
</protein>
<sequence length="782" mass="85791">MPLFSNVLYSLSNKSLHSLLRKTPRATDAEDVPPVPAIPTHTAHEHRRNDDDDLELHPSVQRAPRLMPTTSTSKLTIRGKLYSLSNKSLHKIFSRRHEESTEPVLLVPPLKVDLSYEFGGPSSASADAEPVATTNETAARRVEDPRRRMYGFSNKSLPSLLQSSAKIARSDSRRRAAPHVPAPPIPTRPTNPVPPTPKQGLFRLISRVRRTSARRQPGCGPCSTSERDQWSTSQCQDSPHPERRRRPSDLFSRRSSDRLRRRTNDLTPYLVRQPSTVVDTVSAQQCVRTTSPPPPRPLSCAPKRRRQSSAYTSDVKLPALRAPRQVTLVLHHLHQVMPYTHIALYTSSGSPTSAISLLSPSPSVSLVSARFLTPAGTEPCYTHIIHIVPARLRTVQCARDAEGVHVLEVGVPCKGNEDVAGGSEDEGKSQCIVEPPDAAQLGMCADFLALALPFPARQGGDAVRVLVCAPATVCVTSNTTHSDTKVDPPSKSTSFLHAPYPSPPPESSSSRLSTSYWPRPSTSSDATLVAPPPCVKALKGDFVRDVKTEAWASMLLPILTAYVALILDEYAHAADHDARDAGRRRKARGNRSGVRGRQSRSRSRAPSCTVYTRVERGRTCMVYPSSDETDAPSELYDGRSRDASTEDADEQADVEGDDDLSTSPRDKAYIAAQIVASDSLPAFWRTAWSAAIAAGCRGAISLSPAAAISDWAGRRESPSLSRQFTNDVFDDLDGYDFEDTDNDQRLELATWSMWVTVITTVPKMKHIQLANSARKRRVSFLL</sequence>
<feature type="region of interest" description="Disordered" evidence="1">
    <location>
        <begin position="478"/>
        <end position="530"/>
    </location>
</feature>
<gene>
    <name evidence="2" type="ORF">FISHEDRAFT_60153</name>
</gene>
<proteinExistence type="predicted"/>
<accession>A0A0D7A9Y4</accession>